<sequence length="285" mass="30890">MQEKPSNDASHKELTESSLTVEDLSALEKALEDVEQRRNVLVRLADLMGGAVGHMASLGMQGISMAPAVQKKLQGVVQSSLSRAFDVAVIGVKHGGKKSPAKWREPFVHAAVVASGVAGGFVGAPGLVPDIGFTTLTIMREIARIAQEEGEDLKDPETRRACLEVFALRSLNQKDSSEREIGFFSARTLLRGRPLIMLVSEVAGHYGLALSRKISLQMTPIAGALCGAALNAAFLAHYKALARAHFVIRRLERERGELARNVAHSVYTAHQEKWSEKQGKDTPFS</sequence>
<dbReference type="AlphaFoldDB" id="A0A7H1NNI4"/>
<dbReference type="EMBL" id="CP060244">
    <property type="protein sequence ID" value="QNT77344.1"/>
    <property type="molecule type" value="Genomic_DNA"/>
</dbReference>
<reference evidence="1 2" key="1">
    <citation type="submission" date="2020-08" db="EMBL/GenBank/DDBJ databases">
        <title>Complete genome sequence of Entomobacter blattae G55GP.</title>
        <authorList>
            <person name="Poehlein A."/>
            <person name="Guzman J."/>
            <person name="Daniel R."/>
            <person name="Vilcinskas A."/>
        </authorList>
    </citation>
    <scope>NUCLEOTIDE SEQUENCE [LARGE SCALE GENOMIC DNA]</scope>
    <source>
        <strain evidence="1 2">G55GP</strain>
    </source>
</reference>
<protein>
    <submittedName>
        <fullName evidence="1">EcsC protein family protein</fullName>
    </submittedName>
</protein>
<dbReference type="PANTHER" id="PTHR41260">
    <property type="entry name" value="PROTEIN ECSC"/>
    <property type="match status" value="1"/>
</dbReference>
<name>A0A7H1NNI4_9PROT</name>
<dbReference type="Pfam" id="PF12787">
    <property type="entry name" value="EcsC"/>
    <property type="match status" value="1"/>
</dbReference>
<proteinExistence type="predicted"/>
<dbReference type="PANTHER" id="PTHR41260:SF1">
    <property type="entry name" value="PROTEIN ECSC"/>
    <property type="match status" value="1"/>
</dbReference>
<keyword evidence="2" id="KW-1185">Reference proteome</keyword>
<gene>
    <name evidence="1" type="ORF">JGUZn3_00770</name>
</gene>
<evidence type="ECO:0000313" key="2">
    <source>
        <dbReference type="Proteomes" id="UP000516349"/>
    </source>
</evidence>
<evidence type="ECO:0000313" key="1">
    <source>
        <dbReference type="EMBL" id="QNT77344.1"/>
    </source>
</evidence>
<dbReference type="InterPro" id="IPR024787">
    <property type="entry name" value="EcsC"/>
</dbReference>
<dbReference type="KEGG" id="ebla:JGUZn3_00770"/>
<dbReference type="RefSeq" id="WP_203413835.1">
    <property type="nucleotide sequence ID" value="NZ_CP060244.1"/>
</dbReference>
<dbReference type="Proteomes" id="UP000516349">
    <property type="component" value="Chromosome"/>
</dbReference>
<organism evidence="1 2">
    <name type="scientific">Entomobacter blattae</name>
    <dbReference type="NCBI Taxonomy" id="2762277"/>
    <lineage>
        <taxon>Bacteria</taxon>
        <taxon>Pseudomonadati</taxon>
        <taxon>Pseudomonadota</taxon>
        <taxon>Alphaproteobacteria</taxon>
        <taxon>Acetobacterales</taxon>
        <taxon>Acetobacteraceae</taxon>
        <taxon>Entomobacter</taxon>
    </lineage>
</organism>
<accession>A0A7H1NNI4</accession>